<dbReference type="GO" id="GO:0005525">
    <property type="term" value="F:GTP binding"/>
    <property type="evidence" value="ECO:0007669"/>
    <property type="project" value="UniProtKB-UniRule"/>
</dbReference>
<keyword evidence="1 8" id="KW-0963">Cytoplasm</keyword>
<accession>A0A068SNN5</accession>
<dbReference type="OrthoDB" id="9788394at2"/>
<dbReference type="PANTHER" id="PTHR19136:SF81">
    <property type="entry name" value="MOLYBDENUM COFACTOR GUANYLYLTRANSFERASE"/>
    <property type="match status" value="1"/>
</dbReference>
<evidence type="ECO:0000313" key="11">
    <source>
        <dbReference type="EMBL" id="CDN47848.1"/>
    </source>
</evidence>
<keyword evidence="2 8" id="KW-0808">Transferase</keyword>
<keyword evidence="6 8" id="KW-0342">GTP-binding</keyword>
<dbReference type="SUPFAM" id="SSF53448">
    <property type="entry name" value="Nucleotide-diphospho-sugar transferases"/>
    <property type="match status" value="1"/>
</dbReference>
<dbReference type="HOGENOM" id="CLU_055597_5_0_5"/>
<keyword evidence="12" id="KW-1185">Reference proteome</keyword>
<comment type="subcellular location">
    <subcellularLocation>
        <location evidence="8">Cytoplasm</location>
    </subcellularLocation>
</comment>
<dbReference type="GO" id="GO:0046872">
    <property type="term" value="F:metal ion binding"/>
    <property type="evidence" value="ECO:0007669"/>
    <property type="project" value="UniProtKB-KW"/>
</dbReference>
<feature type="region of interest" description="Disordered" evidence="9">
    <location>
        <begin position="1"/>
        <end position="20"/>
    </location>
</feature>
<comment type="function">
    <text evidence="8">Transfers a GMP moiety from GTP to Mo-molybdopterin (Mo-MPT) cofactor (Moco or molybdenum cofactor) to form Mo-molybdopterin guanine dinucleotide (Mo-MGD) cofactor.</text>
</comment>
<evidence type="ECO:0000256" key="4">
    <source>
        <dbReference type="ARBA" id="ARBA00022741"/>
    </source>
</evidence>
<dbReference type="GeneID" id="24258234"/>
<dbReference type="InterPro" id="IPR025877">
    <property type="entry name" value="MobA-like_NTP_Trfase"/>
</dbReference>
<dbReference type="GO" id="GO:0005737">
    <property type="term" value="C:cytoplasm"/>
    <property type="evidence" value="ECO:0007669"/>
    <property type="project" value="UniProtKB-SubCell"/>
</dbReference>
<keyword evidence="11" id="KW-0548">Nucleotidyltransferase</keyword>
<dbReference type="InterPro" id="IPR013482">
    <property type="entry name" value="Molybde_CF_guanTrfase"/>
</dbReference>
<proteinExistence type="inferred from homology"/>
<comment type="subunit">
    <text evidence="8">Monomer.</text>
</comment>
<feature type="binding site" evidence="8">
    <location>
        <begin position="16"/>
        <end position="18"/>
    </location>
    <ligand>
        <name>GTP</name>
        <dbReference type="ChEBI" id="CHEBI:37565"/>
    </ligand>
</feature>
<keyword evidence="3 8" id="KW-0479">Metal-binding</keyword>
<dbReference type="GO" id="GO:1902758">
    <property type="term" value="P:bis(molybdopterin guanine dinucleotide)molybdenum biosynthetic process"/>
    <property type="evidence" value="ECO:0007669"/>
    <property type="project" value="TreeGrafter"/>
</dbReference>
<comment type="cofactor">
    <cofactor evidence="8">
        <name>Mg(2+)</name>
        <dbReference type="ChEBI" id="CHEBI:18420"/>
    </cofactor>
</comment>
<evidence type="ECO:0000256" key="3">
    <source>
        <dbReference type="ARBA" id="ARBA00022723"/>
    </source>
</evidence>
<feature type="compositionally biased region" description="Pro residues" evidence="9">
    <location>
        <begin position="1"/>
        <end position="11"/>
    </location>
</feature>
<feature type="binding site" evidence="8">
    <location>
        <position position="72"/>
    </location>
    <ligand>
        <name>GTP</name>
        <dbReference type="ChEBI" id="CHEBI:37565"/>
    </ligand>
</feature>
<sequence length="212" mass="22829">MTAPAAPPSKPPGLILAGGKSSRMGTDKAFLTIGDDTILAHVVRRLLPQVSEITLNAPMGFPNPLGLRLLPDPVPGQIGPLAGVLAGLLDIQARSLEATHLLTVPSDSPFVPADLVPRLEAEAGDPNAIVIAASDGRDHPVFGLWPVSIAGDLETWLSDPDNRRIMGFLERHRMETVEFQMVETRQGVLDPFLNINTPEDLQEARRFAEELS</sequence>
<comment type="similarity">
    <text evidence="8">Belongs to the MobA family.</text>
</comment>
<dbReference type="KEGG" id="ngg:RG540_CH16760"/>
<evidence type="ECO:0000256" key="8">
    <source>
        <dbReference type="HAMAP-Rule" id="MF_00316"/>
    </source>
</evidence>
<dbReference type="InterPro" id="IPR029044">
    <property type="entry name" value="Nucleotide-diphossugar_trans"/>
</dbReference>
<dbReference type="PANTHER" id="PTHR19136">
    <property type="entry name" value="MOLYBDENUM COFACTOR GUANYLYLTRANSFERASE"/>
    <property type="match status" value="1"/>
</dbReference>
<evidence type="ECO:0000256" key="5">
    <source>
        <dbReference type="ARBA" id="ARBA00022842"/>
    </source>
</evidence>
<gene>
    <name evidence="8" type="primary">mobA</name>
    <name evidence="11" type="ORF">RG540_CH16760</name>
</gene>
<evidence type="ECO:0000256" key="7">
    <source>
        <dbReference type="ARBA" id="ARBA00023150"/>
    </source>
</evidence>
<dbReference type="HAMAP" id="MF_00316">
    <property type="entry name" value="MobA"/>
    <property type="match status" value="1"/>
</dbReference>
<dbReference type="CDD" id="cd02503">
    <property type="entry name" value="MobA"/>
    <property type="match status" value="1"/>
</dbReference>
<dbReference type="AlphaFoldDB" id="A0A068SNN5"/>
<dbReference type="Proteomes" id="UP000028181">
    <property type="component" value="Chromosome I"/>
</dbReference>
<evidence type="ECO:0000256" key="9">
    <source>
        <dbReference type="SAM" id="MobiDB-lite"/>
    </source>
</evidence>
<keyword evidence="7 8" id="KW-0501">Molybdenum cofactor biosynthesis</keyword>
<dbReference type="GO" id="GO:0061603">
    <property type="term" value="F:molybdenum cofactor guanylyltransferase activity"/>
    <property type="evidence" value="ECO:0007669"/>
    <property type="project" value="UniProtKB-EC"/>
</dbReference>
<protein>
    <recommendedName>
        <fullName evidence="8">Molybdenum cofactor guanylyltransferase</fullName>
        <shortName evidence="8">MoCo guanylyltransferase</shortName>
        <ecNumber evidence="8">2.7.7.77</ecNumber>
    </recommendedName>
    <alternativeName>
        <fullName evidence="8">GTP:molybdopterin guanylyltransferase</fullName>
    </alternativeName>
    <alternativeName>
        <fullName evidence="8">Mo-MPT guanylyltransferase</fullName>
    </alternativeName>
    <alternativeName>
        <fullName evidence="8">Molybdopterin guanylyltransferase</fullName>
    </alternativeName>
    <alternativeName>
        <fullName evidence="8">Molybdopterin-guanine dinucleotide synthase</fullName>
        <shortName evidence="8">MGD synthase</shortName>
    </alternativeName>
</protein>
<keyword evidence="4 8" id="KW-0547">Nucleotide-binding</keyword>
<feature type="binding site" evidence="8">
    <location>
        <position position="28"/>
    </location>
    <ligand>
        <name>GTP</name>
        <dbReference type="ChEBI" id="CHEBI:37565"/>
    </ligand>
</feature>
<keyword evidence="5 8" id="KW-0460">Magnesium</keyword>
<evidence type="ECO:0000256" key="2">
    <source>
        <dbReference type="ARBA" id="ARBA00022679"/>
    </source>
</evidence>
<evidence type="ECO:0000313" key="12">
    <source>
        <dbReference type="Proteomes" id="UP000028181"/>
    </source>
</evidence>
<comment type="domain">
    <text evidence="8">The N-terminal domain determines nucleotide recognition and specific binding, while the C-terminal domain determines the specific binding to the target protein.</text>
</comment>
<organism evidence="11 12">
    <name type="scientific">Neorhizobium galegae bv. orientalis str. HAMBI 540</name>
    <dbReference type="NCBI Taxonomy" id="1028800"/>
    <lineage>
        <taxon>Bacteria</taxon>
        <taxon>Pseudomonadati</taxon>
        <taxon>Pseudomonadota</taxon>
        <taxon>Alphaproteobacteria</taxon>
        <taxon>Hyphomicrobiales</taxon>
        <taxon>Rhizobiaceae</taxon>
        <taxon>Rhizobium/Agrobacterium group</taxon>
        <taxon>Neorhizobium</taxon>
    </lineage>
</organism>
<feature type="binding site" evidence="8">
    <location>
        <position position="56"/>
    </location>
    <ligand>
        <name>GTP</name>
        <dbReference type="ChEBI" id="CHEBI:37565"/>
    </ligand>
</feature>
<dbReference type="EC" id="2.7.7.77" evidence="8"/>
<evidence type="ECO:0000256" key="1">
    <source>
        <dbReference type="ARBA" id="ARBA00022490"/>
    </source>
</evidence>
<feature type="binding site" evidence="8">
    <location>
        <position position="107"/>
    </location>
    <ligand>
        <name>GTP</name>
        <dbReference type="ChEBI" id="CHEBI:37565"/>
    </ligand>
</feature>
<dbReference type="Gene3D" id="3.90.550.10">
    <property type="entry name" value="Spore Coat Polysaccharide Biosynthesis Protein SpsA, Chain A"/>
    <property type="match status" value="1"/>
</dbReference>
<dbReference type="RefSeq" id="WP_038586562.1">
    <property type="nucleotide sequence ID" value="NZ_HG938353.1"/>
</dbReference>
<evidence type="ECO:0000259" key="10">
    <source>
        <dbReference type="Pfam" id="PF12804"/>
    </source>
</evidence>
<comment type="catalytic activity">
    <reaction evidence="8">
        <text>Mo-molybdopterin + GTP + H(+) = Mo-molybdopterin guanine dinucleotide + diphosphate</text>
        <dbReference type="Rhea" id="RHEA:34243"/>
        <dbReference type="ChEBI" id="CHEBI:15378"/>
        <dbReference type="ChEBI" id="CHEBI:33019"/>
        <dbReference type="ChEBI" id="CHEBI:37565"/>
        <dbReference type="ChEBI" id="CHEBI:71302"/>
        <dbReference type="ChEBI" id="CHEBI:71310"/>
        <dbReference type="EC" id="2.7.7.77"/>
    </reaction>
</comment>
<dbReference type="PATRIC" id="fig|1028800.3.peg.1687"/>
<dbReference type="eggNOG" id="COG0746">
    <property type="taxonomic scope" value="Bacteria"/>
</dbReference>
<feature type="binding site" evidence="8">
    <location>
        <position position="107"/>
    </location>
    <ligand>
        <name>Mg(2+)</name>
        <dbReference type="ChEBI" id="CHEBI:18420"/>
    </ligand>
</feature>
<dbReference type="EMBL" id="HG938353">
    <property type="protein sequence ID" value="CDN47848.1"/>
    <property type="molecule type" value="Genomic_DNA"/>
</dbReference>
<feature type="domain" description="MobA-like NTP transferase" evidence="10">
    <location>
        <begin position="13"/>
        <end position="168"/>
    </location>
</feature>
<reference evidence="12" key="1">
    <citation type="journal article" date="2014" name="BMC Genomics">
        <title>Genome sequencing of two Neorhizobium galegae strains reveals a noeT gene responsible for the unusual acetylation of the nodulation factors.</title>
        <authorList>
            <person name="Osterman J."/>
            <person name="Marsh J."/>
            <person name="Laine P.K."/>
            <person name="Zeng Z."/>
            <person name="Alatalo E."/>
            <person name="Sullivan J.T."/>
            <person name="Young J.P."/>
            <person name="Thomas-Oates J."/>
            <person name="Paulin L."/>
            <person name="Lindstrom K."/>
        </authorList>
    </citation>
    <scope>NUCLEOTIDE SEQUENCE [LARGE SCALE GENOMIC DNA]</scope>
    <source>
        <strain evidence="12">HAMBI 540</strain>
    </source>
</reference>
<dbReference type="NCBIfam" id="TIGR02665">
    <property type="entry name" value="molyb_mobA"/>
    <property type="match status" value="1"/>
</dbReference>
<dbReference type="Pfam" id="PF12804">
    <property type="entry name" value="NTP_transf_3"/>
    <property type="match status" value="1"/>
</dbReference>
<name>A0A068SNN5_NEOGA</name>
<evidence type="ECO:0000256" key="6">
    <source>
        <dbReference type="ARBA" id="ARBA00023134"/>
    </source>
</evidence>